<organism evidence="16">
    <name type="scientific">Taenia asiatica</name>
    <name type="common">Asian tapeworm</name>
    <dbReference type="NCBI Taxonomy" id="60517"/>
    <lineage>
        <taxon>Eukaryota</taxon>
        <taxon>Metazoa</taxon>
        <taxon>Spiralia</taxon>
        <taxon>Lophotrochozoa</taxon>
        <taxon>Platyhelminthes</taxon>
        <taxon>Cestoda</taxon>
        <taxon>Eucestoda</taxon>
        <taxon>Cyclophyllidea</taxon>
        <taxon>Taeniidae</taxon>
        <taxon>Taenia</taxon>
    </lineage>
</organism>
<evidence type="ECO:0000256" key="8">
    <source>
        <dbReference type="ARBA" id="ARBA00047984"/>
    </source>
</evidence>
<keyword evidence="4" id="KW-0347">Helicase</keyword>
<dbReference type="WBParaSite" id="TASK_0000549901-mRNA-1">
    <property type="protein sequence ID" value="TASK_0000549901-mRNA-1"/>
    <property type="gene ID" value="TASK_0000549901"/>
</dbReference>
<evidence type="ECO:0000256" key="3">
    <source>
        <dbReference type="ARBA" id="ARBA00022801"/>
    </source>
</evidence>
<gene>
    <name evidence="14" type="ORF">TASK_LOCUS5500</name>
</gene>
<evidence type="ECO:0000256" key="1">
    <source>
        <dbReference type="ARBA" id="ARBA00012552"/>
    </source>
</evidence>
<evidence type="ECO:0000256" key="9">
    <source>
        <dbReference type="PROSITE-ProRule" id="PRU00552"/>
    </source>
</evidence>
<evidence type="ECO:0000313" key="14">
    <source>
        <dbReference type="EMBL" id="VDK35188.1"/>
    </source>
</evidence>
<feature type="region of interest" description="Disordered" evidence="10">
    <location>
        <begin position="587"/>
        <end position="607"/>
    </location>
</feature>
<evidence type="ECO:0000259" key="11">
    <source>
        <dbReference type="PROSITE" id="PS51192"/>
    </source>
</evidence>
<evidence type="ECO:0000256" key="5">
    <source>
        <dbReference type="ARBA" id="ARBA00022840"/>
    </source>
</evidence>
<dbReference type="InterPro" id="IPR011545">
    <property type="entry name" value="DEAD/DEAH_box_helicase_dom"/>
</dbReference>
<dbReference type="STRING" id="60517.A0A0R3W5T2"/>
<dbReference type="GO" id="GO:0005829">
    <property type="term" value="C:cytosol"/>
    <property type="evidence" value="ECO:0007669"/>
    <property type="project" value="TreeGrafter"/>
</dbReference>
<proteinExistence type="inferred from homology"/>
<accession>A0A0R3W5T2</accession>
<dbReference type="PROSITE" id="PS51194">
    <property type="entry name" value="HELICASE_CTER"/>
    <property type="match status" value="1"/>
</dbReference>
<keyword evidence="15" id="KW-1185">Reference proteome</keyword>
<dbReference type="InterPro" id="IPR014001">
    <property type="entry name" value="Helicase_ATP-bd"/>
</dbReference>
<feature type="region of interest" description="Disordered" evidence="10">
    <location>
        <begin position="529"/>
        <end position="551"/>
    </location>
</feature>
<feature type="domain" description="Helicase ATP-binding" evidence="11">
    <location>
        <begin position="36"/>
        <end position="214"/>
    </location>
</feature>
<reference evidence="14 15" key="2">
    <citation type="submission" date="2018-11" db="EMBL/GenBank/DDBJ databases">
        <authorList>
            <consortium name="Pathogen Informatics"/>
        </authorList>
    </citation>
    <scope>NUCLEOTIDE SEQUENCE [LARGE SCALE GENOMIC DNA]</scope>
</reference>
<feature type="domain" description="DEAD-box RNA helicase Q" evidence="13">
    <location>
        <begin position="5"/>
        <end position="33"/>
    </location>
</feature>
<evidence type="ECO:0000256" key="6">
    <source>
        <dbReference type="ARBA" id="ARBA00022884"/>
    </source>
</evidence>
<dbReference type="Pfam" id="PF00270">
    <property type="entry name" value="DEAD"/>
    <property type="match status" value="1"/>
</dbReference>
<dbReference type="SUPFAM" id="SSF52540">
    <property type="entry name" value="P-loop containing nucleoside triphosphate hydrolases"/>
    <property type="match status" value="2"/>
</dbReference>
<protein>
    <recommendedName>
        <fullName evidence="1">RNA helicase</fullName>
        <ecNumber evidence="1">3.6.4.13</ecNumber>
    </recommendedName>
</protein>
<dbReference type="SMART" id="SM00490">
    <property type="entry name" value="HELICc"/>
    <property type="match status" value="1"/>
</dbReference>
<dbReference type="EC" id="3.6.4.13" evidence="1"/>
<dbReference type="GO" id="GO:0016787">
    <property type="term" value="F:hydrolase activity"/>
    <property type="evidence" value="ECO:0007669"/>
    <property type="project" value="UniProtKB-KW"/>
</dbReference>
<comment type="catalytic activity">
    <reaction evidence="8">
        <text>ATP + H2O = ADP + phosphate + H(+)</text>
        <dbReference type="Rhea" id="RHEA:13065"/>
        <dbReference type="ChEBI" id="CHEBI:15377"/>
        <dbReference type="ChEBI" id="CHEBI:15378"/>
        <dbReference type="ChEBI" id="CHEBI:30616"/>
        <dbReference type="ChEBI" id="CHEBI:43474"/>
        <dbReference type="ChEBI" id="CHEBI:456216"/>
        <dbReference type="EC" id="3.6.4.13"/>
    </reaction>
</comment>
<name>A0A0R3W5T2_TAEAS</name>
<evidence type="ECO:0000313" key="16">
    <source>
        <dbReference type="WBParaSite" id="TASK_0000549901-mRNA-1"/>
    </source>
</evidence>
<evidence type="ECO:0000256" key="7">
    <source>
        <dbReference type="ARBA" id="ARBA00038041"/>
    </source>
</evidence>
<evidence type="ECO:0000256" key="10">
    <source>
        <dbReference type="SAM" id="MobiDB-lite"/>
    </source>
</evidence>
<evidence type="ECO:0000259" key="12">
    <source>
        <dbReference type="PROSITE" id="PS51194"/>
    </source>
</evidence>
<dbReference type="EMBL" id="UYRS01018419">
    <property type="protein sequence ID" value="VDK35188.1"/>
    <property type="molecule type" value="Genomic_DNA"/>
</dbReference>
<dbReference type="GO" id="GO:0005524">
    <property type="term" value="F:ATP binding"/>
    <property type="evidence" value="ECO:0007669"/>
    <property type="project" value="UniProtKB-KW"/>
</dbReference>
<evidence type="ECO:0000256" key="2">
    <source>
        <dbReference type="ARBA" id="ARBA00022741"/>
    </source>
</evidence>
<keyword evidence="5" id="KW-0067">ATP-binding</keyword>
<dbReference type="InterPro" id="IPR050079">
    <property type="entry name" value="DEAD_box_RNA_helicase"/>
</dbReference>
<dbReference type="PROSITE" id="PS51192">
    <property type="entry name" value="HELICASE_ATP_BIND_1"/>
    <property type="match status" value="1"/>
</dbReference>
<keyword evidence="6" id="KW-0694">RNA-binding</keyword>
<evidence type="ECO:0000313" key="15">
    <source>
        <dbReference type="Proteomes" id="UP000282613"/>
    </source>
</evidence>
<feature type="short sequence motif" description="Q motif" evidence="9">
    <location>
        <begin position="5"/>
        <end position="33"/>
    </location>
</feature>
<reference evidence="16" key="1">
    <citation type="submission" date="2017-02" db="UniProtKB">
        <authorList>
            <consortium name="WormBaseParasite"/>
        </authorList>
    </citation>
    <scope>IDENTIFICATION</scope>
</reference>
<dbReference type="InterPro" id="IPR001650">
    <property type="entry name" value="Helicase_C-like"/>
</dbReference>
<dbReference type="Gene3D" id="3.40.50.300">
    <property type="entry name" value="P-loop containing nucleotide triphosphate hydrolases"/>
    <property type="match status" value="2"/>
</dbReference>
<dbReference type="AlphaFoldDB" id="A0A0R3W5T2"/>
<dbReference type="CDD" id="cd18787">
    <property type="entry name" value="SF2_C_DEAD"/>
    <property type="match status" value="1"/>
</dbReference>
<dbReference type="OrthoDB" id="1191041at2759"/>
<keyword evidence="3" id="KW-0378">Hydrolase</keyword>
<dbReference type="InterPro" id="IPR027417">
    <property type="entry name" value="P-loop_NTPase"/>
</dbReference>
<sequence length="607" mass="68529">MSLVEQFHLMNLDQRLLSAIADLNWERPTDIQQAVIPLALEKKSMCVQARTGSGKTGAFSIPIIQSILEAKMFKSEQNTSALILAPTRELCSQISKDMKSLCKYASKNVNVLDLAQLDDIDVLRPLLAENPDIVIGTPLKVSEQLLRKCLVLDALEHLVVDEADLVFVFGYEKQMQALQNFLPKKSIQVILMSATLDETTSSLRGFLKLSEWVRIELPEENLLPSESQLAQYVISADEASKYAILISMIQLKLIRGRTIIFTNSIDRCYKLKLFLEEFGVKSVVLNSELPVASRCHTVYQFNRGLYEYLLATDEDDSGKVTNVSKGNKFMKPVKDAEYGVSRGIDFKLVSNVLNFDFPLTAKRYVHRVGRTARADQMGTAISFVNSSEESQLSEVANLLLQKEASNPHSDQTNKSAVSVDLIFRPYQFRLSEVDGFRYRAMDVAGKITRKRIREARLKEIKLELMNSERLKSYFEDHSADMDALRHDKPLSSSHQAHLKDVPAYMVPPTLQALIRGSNQRMRDRQRYRPANWAKKQQRSIGKAKASTSVGHDAAEKPIRMHQLRSHRTKMAIARNPAKVAQIKRQMARKKKAANPLFNFGNKGGGAK</sequence>
<dbReference type="SMART" id="SM00487">
    <property type="entry name" value="DEXDc"/>
    <property type="match status" value="1"/>
</dbReference>
<dbReference type="InterPro" id="IPR014014">
    <property type="entry name" value="RNA_helicase_DEAD_Q_motif"/>
</dbReference>
<dbReference type="PANTHER" id="PTHR47959:SF21">
    <property type="entry name" value="DEAD-BOX HELICASE 56"/>
    <property type="match status" value="1"/>
</dbReference>
<dbReference type="GO" id="GO:0003724">
    <property type="term" value="F:RNA helicase activity"/>
    <property type="evidence" value="ECO:0007669"/>
    <property type="project" value="UniProtKB-EC"/>
</dbReference>
<comment type="similarity">
    <text evidence="7">Belongs to the DEAD box helicase family. DDX56/DBP9 subfamily.</text>
</comment>
<feature type="domain" description="Helicase C-terminal" evidence="12">
    <location>
        <begin position="228"/>
        <end position="416"/>
    </location>
</feature>
<dbReference type="Pfam" id="PF00271">
    <property type="entry name" value="Helicase_C"/>
    <property type="match status" value="1"/>
</dbReference>
<dbReference type="PANTHER" id="PTHR47959">
    <property type="entry name" value="ATP-DEPENDENT RNA HELICASE RHLE-RELATED"/>
    <property type="match status" value="1"/>
</dbReference>
<evidence type="ECO:0000259" key="13">
    <source>
        <dbReference type="PROSITE" id="PS51195"/>
    </source>
</evidence>
<dbReference type="Proteomes" id="UP000282613">
    <property type="component" value="Unassembled WGS sequence"/>
</dbReference>
<evidence type="ECO:0000256" key="4">
    <source>
        <dbReference type="ARBA" id="ARBA00022806"/>
    </source>
</evidence>
<dbReference type="GO" id="GO:0003723">
    <property type="term" value="F:RNA binding"/>
    <property type="evidence" value="ECO:0007669"/>
    <property type="project" value="UniProtKB-KW"/>
</dbReference>
<dbReference type="PROSITE" id="PS51195">
    <property type="entry name" value="Q_MOTIF"/>
    <property type="match status" value="1"/>
</dbReference>
<keyword evidence="2" id="KW-0547">Nucleotide-binding</keyword>